<evidence type="ECO:0000256" key="1">
    <source>
        <dbReference type="SAM" id="MobiDB-lite"/>
    </source>
</evidence>
<reference evidence="4" key="1">
    <citation type="submission" date="2017-02" db="UniProtKB">
        <authorList>
            <consortium name="WormBaseParasite"/>
        </authorList>
    </citation>
    <scope>IDENTIFICATION</scope>
</reference>
<sequence>MTCECYRQYTVGELERQQISIKSGAFGALCRVNSQFSTNKLSRHMETANGTFTSQDRDAAEAPGQNRV</sequence>
<name>A0A0R3TY35_RODNA</name>
<protein>
    <submittedName>
        <fullName evidence="2 4">Uncharacterized protein</fullName>
    </submittedName>
</protein>
<organism evidence="4">
    <name type="scientific">Rodentolepis nana</name>
    <name type="common">Dwarf tapeworm</name>
    <name type="synonym">Hymenolepis nana</name>
    <dbReference type="NCBI Taxonomy" id="102285"/>
    <lineage>
        <taxon>Eukaryota</taxon>
        <taxon>Metazoa</taxon>
        <taxon>Spiralia</taxon>
        <taxon>Lophotrochozoa</taxon>
        <taxon>Platyhelminthes</taxon>
        <taxon>Cestoda</taxon>
        <taxon>Eucestoda</taxon>
        <taxon>Cyclophyllidea</taxon>
        <taxon>Hymenolepididae</taxon>
        <taxon>Rodentolepis</taxon>
    </lineage>
</organism>
<dbReference type="AlphaFoldDB" id="A0A0R3TY35"/>
<dbReference type="WBParaSite" id="HNAJ_0001278201-mRNA-1">
    <property type="protein sequence ID" value="HNAJ_0001278201-mRNA-1"/>
    <property type="gene ID" value="HNAJ_0001278201"/>
</dbReference>
<keyword evidence="3" id="KW-1185">Reference proteome</keyword>
<dbReference type="EMBL" id="UZAE01014626">
    <property type="protein sequence ID" value="VDO14014.1"/>
    <property type="molecule type" value="Genomic_DNA"/>
</dbReference>
<evidence type="ECO:0000313" key="3">
    <source>
        <dbReference type="Proteomes" id="UP000278807"/>
    </source>
</evidence>
<accession>A0A0R3TY35</accession>
<reference evidence="2 3" key="2">
    <citation type="submission" date="2018-11" db="EMBL/GenBank/DDBJ databases">
        <authorList>
            <consortium name="Pathogen Informatics"/>
        </authorList>
    </citation>
    <scope>NUCLEOTIDE SEQUENCE [LARGE SCALE GENOMIC DNA]</scope>
</reference>
<evidence type="ECO:0000313" key="4">
    <source>
        <dbReference type="WBParaSite" id="HNAJ_0001278201-mRNA-1"/>
    </source>
</evidence>
<evidence type="ECO:0000313" key="2">
    <source>
        <dbReference type="EMBL" id="VDO14014.1"/>
    </source>
</evidence>
<proteinExistence type="predicted"/>
<dbReference type="Proteomes" id="UP000278807">
    <property type="component" value="Unassembled WGS sequence"/>
</dbReference>
<gene>
    <name evidence="2" type="ORF">HNAJ_LOCUS12758</name>
</gene>
<feature type="region of interest" description="Disordered" evidence="1">
    <location>
        <begin position="47"/>
        <end position="68"/>
    </location>
</feature>